<organism evidence="1 2">
    <name type="scientific">Lolium multiflorum</name>
    <name type="common">Italian ryegrass</name>
    <name type="synonym">Lolium perenne subsp. multiflorum</name>
    <dbReference type="NCBI Taxonomy" id="4521"/>
    <lineage>
        <taxon>Eukaryota</taxon>
        <taxon>Viridiplantae</taxon>
        <taxon>Streptophyta</taxon>
        <taxon>Embryophyta</taxon>
        <taxon>Tracheophyta</taxon>
        <taxon>Spermatophyta</taxon>
        <taxon>Magnoliopsida</taxon>
        <taxon>Liliopsida</taxon>
        <taxon>Poales</taxon>
        <taxon>Poaceae</taxon>
        <taxon>BOP clade</taxon>
        <taxon>Pooideae</taxon>
        <taxon>Poodae</taxon>
        <taxon>Poeae</taxon>
        <taxon>Poeae Chloroplast Group 2 (Poeae type)</taxon>
        <taxon>Loliodinae</taxon>
        <taxon>Loliinae</taxon>
        <taxon>Lolium</taxon>
    </lineage>
</organism>
<dbReference type="InterPro" id="IPR036691">
    <property type="entry name" value="Endo/exonu/phosph_ase_sf"/>
</dbReference>
<sequence>MSSAAAASCRAYLHLPLHLPASSSDEEFDSEDNTDLLHPVRDAAALAKAEKEAEEERAAHVTVDAEPLQRRTPTPTYHVPFAVRKFFAVRLAHGNEFFAVWMMLMAMEEQGSSSADGDGGIERMMKQLGLQEDLDDVVFEAEDPLPEEATRWMIIAKVHTESEYSAYWFFKNMKSAWDLARDAKTKTLESNFHIFQFACLGDWEKVTEGGPWAFRGNSVLMALYDGFSKPSSIKLDHIDIWIQIHDLPIGYAPVLKALASNVGEFKTSKSNSFGFWGNFYQVKGFRDAVDLCSLIDLGYKGHFWKWEKKVTGGTYTRVRLDRVLGSAEWGAQFPMACVTHIDVSTSDHCALLLRLTEEEIGRGRPIPSFRYETMWERHDDLKPTISNSWGGLPGEPSVESVKNKLLGLASDLGKWGTETFGSVRKEIKELKRDQELAAAECAVTCWP</sequence>
<evidence type="ECO:0000313" key="1">
    <source>
        <dbReference type="EMBL" id="KAK1645882.1"/>
    </source>
</evidence>
<comment type="caution">
    <text evidence="1">The sequence shown here is derived from an EMBL/GenBank/DDBJ whole genome shotgun (WGS) entry which is preliminary data.</text>
</comment>
<keyword evidence="2" id="KW-1185">Reference proteome</keyword>
<dbReference type="Proteomes" id="UP001231189">
    <property type="component" value="Unassembled WGS sequence"/>
</dbReference>
<name>A0AAD8S7W2_LOLMU</name>
<evidence type="ECO:0000313" key="2">
    <source>
        <dbReference type="Proteomes" id="UP001231189"/>
    </source>
</evidence>
<dbReference type="PANTHER" id="PTHR33710">
    <property type="entry name" value="BNAC02G09200D PROTEIN"/>
    <property type="match status" value="1"/>
</dbReference>
<accession>A0AAD8S7W2</accession>
<dbReference type="EMBL" id="JAUUTY010000004">
    <property type="protein sequence ID" value="KAK1645882.1"/>
    <property type="molecule type" value="Genomic_DNA"/>
</dbReference>
<dbReference type="AlphaFoldDB" id="A0AAD8S7W2"/>
<evidence type="ECO:0008006" key="3">
    <source>
        <dbReference type="Google" id="ProtNLM"/>
    </source>
</evidence>
<dbReference type="PANTHER" id="PTHR33710:SF62">
    <property type="entry name" value="DUF4283 DOMAIN PROTEIN"/>
    <property type="match status" value="1"/>
</dbReference>
<protein>
    <recommendedName>
        <fullName evidence="3">DUF4283 domain-containing protein</fullName>
    </recommendedName>
</protein>
<proteinExistence type="predicted"/>
<reference evidence="1" key="1">
    <citation type="submission" date="2023-07" db="EMBL/GenBank/DDBJ databases">
        <title>A chromosome-level genome assembly of Lolium multiflorum.</title>
        <authorList>
            <person name="Chen Y."/>
            <person name="Copetti D."/>
            <person name="Kolliker R."/>
            <person name="Studer B."/>
        </authorList>
    </citation>
    <scope>NUCLEOTIDE SEQUENCE</scope>
    <source>
        <strain evidence="1">02402/16</strain>
        <tissue evidence="1">Leaf</tissue>
    </source>
</reference>
<gene>
    <name evidence="1" type="ORF">QYE76_063687</name>
</gene>
<dbReference type="SUPFAM" id="SSF56219">
    <property type="entry name" value="DNase I-like"/>
    <property type="match status" value="1"/>
</dbReference>